<organism evidence="2 3">
    <name type="scientific">Orbilia oligospora</name>
    <name type="common">Nematode-trapping fungus</name>
    <name type="synonym">Arthrobotrys oligospora</name>
    <dbReference type="NCBI Taxonomy" id="2813651"/>
    <lineage>
        <taxon>Eukaryota</taxon>
        <taxon>Fungi</taxon>
        <taxon>Dikarya</taxon>
        <taxon>Ascomycota</taxon>
        <taxon>Pezizomycotina</taxon>
        <taxon>Orbiliomycetes</taxon>
        <taxon>Orbiliales</taxon>
        <taxon>Orbiliaceae</taxon>
        <taxon>Orbilia</taxon>
    </lineage>
</organism>
<keyword evidence="1" id="KW-0732">Signal</keyword>
<gene>
    <name evidence="2" type="ORF">TWF102_004128</name>
</gene>
<feature type="signal peptide" evidence="1">
    <location>
        <begin position="1"/>
        <end position="20"/>
    </location>
</feature>
<proteinExistence type="predicted"/>
<sequence>MRFTTFTLALGLAAAVFSSAIPQPAPEALAEAQPVSEALSDIAMDNTLDKRACVYNGCTCSSNVGSNWAVGVYCGKCFQVYTFGTGGKNTDAYQCVGDDPSDYGIVIAIEATVTTAKIALYSSQKTDLSIDQS</sequence>
<feature type="chain" id="PRO_5028986160" evidence="1">
    <location>
        <begin position="21"/>
        <end position="133"/>
    </location>
</feature>
<reference evidence="2 3" key="1">
    <citation type="submission" date="2019-06" db="EMBL/GenBank/DDBJ databases">
        <authorList>
            <person name="Palmer J.M."/>
        </authorList>
    </citation>
    <scope>NUCLEOTIDE SEQUENCE [LARGE SCALE GENOMIC DNA]</scope>
    <source>
        <strain evidence="2 3">TWF102</strain>
    </source>
</reference>
<evidence type="ECO:0000256" key="1">
    <source>
        <dbReference type="SAM" id="SignalP"/>
    </source>
</evidence>
<name>A0A7C8NIT8_ORBOL</name>
<evidence type="ECO:0000313" key="2">
    <source>
        <dbReference type="EMBL" id="KAF3112732.1"/>
    </source>
</evidence>
<protein>
    <submittedName>
        <fullName evidence="2">Uncharacterized protein</fullName>
    </submittedName>
</protein>
<comment type="caution">
    <text evidence="2">The sequence shown here is derived from an EMBL/GenBank/DDBJ whole genome shotgun (WGS) entry which is preliminary data.</text>
</comment>
<dbReference type="Proteomes" id="UP000475325">
    <property type="component" value="Unassembled WGS sequence"/>
</dbReference>
<dbReference type="EMBL" id="WIQW01000002">
    <property type="protein sequence ID" value="KAF3112732.1"/>
    <property type="molecule type" value="Genomic_DNA"/>
</dbReference>
<accession>A0A7C8NIT8</accession>
<evidence type="ECO:0000313" key="3">
    <source>
        <dbReference type="Proteomes" id="UP000475325"/>
    </source>
</evidence>
<dbReference type="AlphaFoldDB" id="A0A7C8NIT8"/>